<gene>
    <name evidence="2" type="ORF">MNBD_ALPHA03-306</name>
</gene>
<organism evidence="2">
    <name type="scientific">hydrothermal vent metagenome</name>
    <dbReference type="NCBI Taxonomy" id="652676"/>
    <lineage>
        <taxon>unclassified sequences</taxon>
        <taxon>metagenomes</taxon>
        <taxon>ecological metagenomes</taxon>
    </lineage>
</organism>
<keyword evidence="2" id="KW-0808">Transferase</keyword>
<sequence length="139" mass="16119">MKLRLATKDDIPLIEYWDRQPHVINSGGDDDHFDWEFEISRQTFWQEILIAEIKGVALGVIQIIDPENEETHYWGNVESNLRAIDIWIGEAKNLGKGFGTQMMHLALEKCFTDEKIKAVIIDPLTTNIRAIKFYQKIGF</sequence>
<dbReference type="PROSITE" id="PS51186">
    <property type="entry name" value="GNAT"/>
    <property type="match status" value="1"/>
</dbReference>
<feature type="domain" description="N-acetyltransferase" evidence="1">
    <location>
        <begin position="1"/>
        <end position="139"/>
    </location>
</feature>
<evidence type="ECO:0000259" key="1">
    <source>
        <dbReference type="PROSITE" id="PS51186"/>
    </source>
</evidence>
<dbReference type="EMBL" id="UOFW01000227">
    <property type="protein sequence ID" value="VAX07912.1"/>
    <property type="molecule type" value="Genomic_DNA"/>
</dbReference>
<reference evidence="2" key="1">
    <citation type="submission" date="2018-06" db="EMBL/GenBank/DDBJ databases">
        <authorList>
            <person name="Zhirakovskaya E."/>
        </authorList>
    </citation>
    <scope>NUCLEOTIDE SEQUENCE</scope>
</reference>
<dbReference type="InterPro" id="IPR000182">
    <property type="entry name" value="GNAT_dom"/>
</dbReference>
<accession>A0A3B1AVZ0</accession>
<proteinExistence type="predicted"/>
<dbReference type="AlphaFoldDB" id="A0A3B1AVZ0"/>
<dbReference type="GO" id="GO:0016747">
    <property type="term" value="F:acyltransferase activity, transferring groups other than amino-acyl groups"/>
    <property type="evidence" value="ECO:0007669"/>
    <property type="project" value="InterPro"/>
</dbReference>
<name>A0A3B1AVZ0_9ZZZZ</name>
<dbReference type="SUPFAM" id="SSF55729">
    <property type="entry name" value="Acyl-CoA N-acyltransferases (Nat)"/>
    <property type="match status" value="1"/>
</dbReference>
<evidence type="ECO:0000313" key="2">
    <source>
        <dbReference type="EMBL" id="VAX07912.1"/>
    </source>
</evidence>
<dbReference type="InterPro" id="IPR016181">
    <property type="entry name" value="Acyl_CoA_acyltransferase"/>
</dbReference>
<dbReference type="Pfam" id="PF13523">
    <property type="entry name" value="Acetyltransf_8"/>
    <property type="match status" value="1"/>
</dbReference>
<protein>
    <submittedName>
        <fullName evidence="2">Acetyltransferase, GNAT family</fullName>
    </submittedName>
</protein>
<dbReference type="Gene3D" id="3.40.630.30">
    <property type="match status" value="1"/>
</dbReference>